<evidence type="ECO:0000256" key="2">
    <source>
        <dbReference type="ARBA" id="ARBA00022741"/>
    </source>
</evidence>
<dbReference type="AlphaFoldDB" id="A0AAD5YK13"/>
<dbReference type="GO" id="GO:0016459">
    <property type="term" value="C:myosin complex"/>
    <property type="evidence" value="ECO:0007669"/>
    <property type="project" value="UniProtKB-KW"/>
</dbReference>
<evidence type="ECO:0000256" key="8">
    <source>
        <dbReference type="PROSITE-ProRule" id="PRU00782"/>
    </source>
</evidence>
<evidence type="ECO:0000256" key="6">
    <source>
        <dbReference type="ARBA" id="ARBA00023175"/>
    </source>
</evidence>
<keyword evidence="4" id="KW-0175">Coiled coil</keyword>
<feature type="domain" description="Myosin motor" evidence="9">
    <location>
        <begin position="1"/>
        <end position="266"/>
    </location>
</feature>
<dbReference type="InterPro" id="IPR036961">
    <property type="entry name" value="Kinesin_motor_dom_sf"/>
</dbReference>
<dbReference type="SMART" id="SM00242">
    <property type="entry name" value="MYSc"/>
    <property type="match status" value="1"/>
</dbReference>
<evidence type="ECO:0000313" key="10">
    <source>
        <dbReference type="EMBL" id="KAJ3552512.1"/>
    </source>
</evidence>
<dbReference type="InterPro" id="IPR024585">
    <property type="entry name" value="mTOR_dom"/>
</dbReference>
<dbReference type="Pfam" id="PF00063">
    <property type="entry name" value="Myosin_head"/>
    <property type="match status" value="1"/>
</dbReference>
<dbReference type="Pfam" id="PF11865">
    <property type="entry name" value="mTOR_dom"/>
    <property type="match status" value="1"/>
</dbReference>
<keyword evidence="11" id="KW-1185">Reference proteome</keyword>
<comment type="caution">
    <text evidence="8">Lacks conserved residue(s) required for the propagation of feature annotation.</text>
</comment>
<keyword evidence="7 8" id="KW-0009">Actin-binding</keyword>
<evidence type="ECO:0000313" key="11">
    <source>
        <dbReference type="Proteomes" id="UP001213000"/>
    </source>
</evidence>
<dbReference type="PANTHER" id="PTHR13140:SF857">
    <property type="entry name" value="MYOSIN-11"/>
    <property type="match status" value="1"/>
</dbReference>
<dbReference type="InterPro" id="IPR001609">
    <property type="entry name" value="Myosin_head_motor_dom-like"/>
</dbReference>
<dbReference type="GO" id="GO:0000146">
    <property type="term" value="F:microfilament motor activity"/>
    <property type="evidence" value="ECO:0007669"/>
    <property type="project" value="TreeGrafter"/>
</dbReference>
<dbReference type="GO" id="GO:0005524">
    <property type="term" value="F:ATP binding"/>
    <property type="evidence" value="ECO:0007669"/>
    <property type="project" value="UniProtKB-KW"/>
</dbReference>
<dbReference type="EMBL" id="JANIEX010002043">
    <property type="protein sequence ID" value="KAJ3552512.1"/>
    <property type="molecule type" value="Genomic_DNA"/>
</dbReference>
<evidence type="ECO:0000256" key="7">
    <source>
        <dbReference type="ARBA" id="ARBA00023203"/>
    </source>
</evidence>
<dbReference type="GO" id="GO:0005737">
    <property type="term" value="C:cytoplasm"/>
    <property type="evidence" value="ECO:0007669"/>
    <property type="project" value="TreeGrafter"/>
</dbReference>
<evidence type="ECO:0000256" key="3">
    <source>
        <dbReference type="ARBA" id="ARBA00022840"/>
    </source>
</evidence>
<dbReference type="GO" id="GO:0007015">
    <property type="term" value="P:actin filament organization"/>
    <property type="evidence" value="ECO:0007669"/>
    <property type="project" value="TreeGrafter"/>
</dbReference>
<protein>
    <recommendedName>
        <fullName evidence="9">Myosin motor domain-containing protein</fullName>
    </recommendedName>
</protein>
<accession>A0AAD5YK13</accession>
<dbReference type="PANTHER" id="PTHR13140">
    <property type="entry name" value="MYOSIN"/>
    <property type="match status" value="1"/>
</dbReference>
<organism evidence="10 11">
    <name type="scientific">Leucocoprinus birnbaumii</name>
    <dbReference type="NCBI Taxonomy" id="56174"/>
    <lineage>
        <taxon>Eukaryota</taxon>
        <taxon>Fungi</taxon>
        <taxon>Dikarya</taxon>
        <taxon>Basidiomycota</taxon>
        <taxon>Agaricomycotina</taxon>
        <taxon>Agaricomycetes</taxon>
        <taxon>Agaricomycetidae</taxon>
        <taxon>Agaricales</taxon>
        <taxon>Agaricineae</taxon>
        <taxon>Agaricaceae</taxon>
        <taxon>Leucocoprinus</taxon>
    </lineage>
</organism>
<dbReference type="Gene3D" id="1.20.120.720">
    <property type="entry name" value="Myosin VI head, motor domain, U50 subdomain"/>
    <property type="match status" value="1"/>
</dbReference>
<evidence type="ECO:0000256" key="4">
    <source>
        <dbReference type="ARBA" id="ARBA00023054"/>
    </source>
</evidence>
<sequence length="493" mass="56164">MSKWSTGERKNVPFEEPLFEFIGMLASAVGPNLTKLLQDRFDLTMSCGLNEPLKNALVIIAKHILFWTDFKCRQRRILACLNDNPILETFGNAQTQRDNNSSQYEKFARIPFPPDGSIAGANIDWYLLEKSRVVYRNEVEQNFHVCYQLLAGGGVLKTREIGGVDDPLEWNAPKLRTTRALWPLQIVVAVLHIGNIMINSTHANDATMQNTSQAERACHLLDVPLAEFTRAVLCLRALAGREWASQAHTRRQALDEPAILCKTLYETVSLKKSIPERFDASVRELEGRLEMEQKARVDDYFRTVVFHSLLVISKDQALSSHHHTVIEAVYVSFEDSKPEMYHPRVRYTYSLFSSPDTGVPPSATRHSRRHHQVTCSQLYTRHFCSDNGAMEEGCPPTFIVALIKALGRGLDAEFEPFFPTTLSLILEIKLLNVFLTFGSNIEEHHRLVIPIILKLYKRDATIQLRKKATQMINGLSRWDNLSDHAFRTIHPLI</sequence>
<comment type="similarity">
    <text evidence="1 8">Belongs to the TRAFAC class myosin-kinesin ATPase superfamily. Myosin family.</text>
</comment>
<evidence type="ECO:0000256" key="5">
    <source>
        <dbReference type="ARBA" id="ARBA00023123"/>
    </source>
</evidence>
<keyword evidence="3" id="KW-0067">ATP-binding</keyword>
<keyword evidence="2" id="KW-0547">Nucleotide-binding</keyword>
<keyword evidence="5 8" id="KW-0518">Myosin</keyword>
<reference evidence="10" key="1">
    <citation type="submission" date="2022-07" db="EMBL/GenBank/DDBJ databases">
        <title>Genome Sequence of Leucocoprinus birnbaumii.</title>
        <authorList>
            <person name="Buettner E."/>
        </authorList>
    </citation>
    <scope>NUCLEOTIDE SEQUENCE</scope>
    <source>
        <strain evidence="10">VT141</strain>
    </source>
</reference>
<dbReference type="PROSITE" id="PS51456">
    <property type="entry name" value="MYOSIN_MOTOR"/>
    <property type="match status" value="1"/>
</dbReference>
<evidence type="ECO:0000256" key="1">
    <source>
        <dbReference type="ARBA" id="ARBA00008314"/>
    </source>
</evidence>
<keyword evidence="6" id="KW-0505">Motor protein</keyword>
<gene>
    <name evidence="10" type="ORF">NP233_g12866</name>
</gene>
<dbReference type="Gene3D" id="3.40.850.10">
    <property type="entry name" value="Kinesin motor domain"/>
    <property type="match status" value="1"/>
</dbReference>
<dbReference type="SUPFAM" id="SSF52540">
    <property type="entry name" value="P-loop containing nucleoside triphosphate hydrolases"/>
    <property type="match status" value="1"/>
</dbReference>
<dbReference type="GO" id="GO:0016020">
    <property type="term" value="C:membrane"/>
    <property type="evidence" value="ECO:0007669"/>
    <property type="project" value="TreeGrafter"/>
</dbReference>
<evidence type="ECO:0000259" key="9">
    <source>
        <dbReference type="PROSITE" id="PS51456"/>
    </source>
</evidence>
<dbReference type="GO" id="GO:0051015">
    <property type="term" value="F:actin filament binding"/>
    <property type="evidence" value="ECO:0007669"/>
    <property type="project" value="TreeGrafter"/>
</dbReference>
<dbReference type="Proteomes" id="UP001213000">
    <property type="component" value="Unassembled WGS sequence"/>
</dbReference>
<proteinExistence type="inferred from homology"/>
<name>A0AAD5YK13_9AGAR</name>
<comment type="caution">
    <text evidence="10">The sequence shown here is derived from an EMBL/GenBank/DDBJ whole genome shotgun (WGS) entry which is preliminary data.</text>
</comment>
<dbReference type="InterPro" id="IPR027417">
    <property type="entry name" value="P-loop_NTPase"/>
</dbReference>